<dbReference type="Proteomes" id="UP001295469">
    <property type="component" value="Chromosome A06"/>
</dbReference>
<dbReference type="PANTHER" id="PTHR36710">
    <property type="entry name" value="PECTINESTERASE INHIBITOR-LIKE"/>
    <property type="match status" value="1"/>
</dbReference>
<dbReference type="GO" id="GO:0004857">
    <property type="term" value="F:enzyme inhibitor activity"/>
    <property type="evidence" value="ECO:0007669"/>
    <property type="project" value="InterPro"/>
</dbReference>
<dbReference type="PANTHER" id="PTHR36710:SF3">
    <property type="entry name" value="PLANT INVERTASE_PECTIN METHYLESTERASE INHIBITOR SUPERFAMILY PROTEIN"/>
    <property type="match status" value="1"/>
</dbReference>
<dbReference type="InterPro" id="IPR035513">
    <property type="entry name" value="Invertase/methylesterase_inhib"/>
</dbReference>
<dbReference type="AlphaFoldDB" id="A0A816S8T3"/>
<dbReference type="Gene3D" id="1.20.140.40">
    <property type="entry name" value="Invertase/pectin methylesterase inhibitor family protein"/>
    <property type="match status" value="1"/>
</dbReference>
<proteinExistence type="inferred from homology"/>
<dbReference type="EMBL" id="HG994360">
    <property type="protein sequence ID" value="CAF2082177.1"/>
    <property type="molecule type" value="Genomic_DNA"/>
</dbReference>
<organism evidence="5">
    <name type="scientific">Brassica napus</name>
    <name type="common">Rape</name>
    <dbReference type="NCBI Taxonomy" id="3708"/>
    <lineage>
        <taxon>Eukaryota</taxon>
        <taxon>Viridiplantae</taxon>
        <taxon>Streptophyta</taxon>
        <taxon>Embryophyta</taxon>
        <taxon>Tracheophyta</taxon>
        <taxon>Spermatophyta</taxon>
        <taxon>Magnoliopsida</taxon>
        <taxon>eudicotyledons</taxon>
        <taxon>Gunneridae</taxon>
        <taxon>Pentapetalae</taxon>
        <taxon>rosids</taxon>
        <taxon>malvids</taxon>
        <taxon>Brassicales</taxon>
        <taxon>Brassicaceae</taxon>
        <taxon>Brassiceae</taxon>
        <taxon>Brassica</taxon>
    </lineage>
</organism>
<keyword evidence="2" id="KW-1015">Disulfide bond</keyword>
<dbReference type="SMART" id="SM00856">
    <property type="entry name" value="PMEI"/>
    <property type="match status" value="1"/>
</dbReference>
<evidence type="ECO:0000313" key="5">
    <source>
        <dbReference type="EMBL" id="CAF2082177.1"/>
    </source>
</evidence>
<protein>
    <submittedName>
        <fullName evidence="5">(rape) hypothetical protein</fullName>
    </submittedName>
</protein>
<feature type="domain" description="Pectinesterase inhibitor" evidence="4">
    <location>
        <begin position="47"/>
        <end position="186"/>
    </location>
</feature>
<sequence>CRRVHSQTIIESQFTNQKKRMKMYRILLVLLAITLVCSVAEALLDKNTQQRVDAICKQTIDNKFCKGIFAKKLVTSSPSNTDLMNVTVTEGERNSAKTYFFISTLLRDAGDERSGLQKCADAYAIVNIAFTDAVSFFNKGLYGEILKLTGKLSKGVGICKTDFNVPGYHINPMVEKNRETKVLVAMEEIIGHMVSS</sequence>
<evidence type="ECO:0000259" key="4">
    <source>
        <dbReference type="SMART" id="SM00856"/>
    </source>
</evidence>
<dbReference type="SUPFAM" id="SSF101148">
    <property type="entry name" value="Plant invertase/pectin methylesterase inhibitor"/>
    <property type="match status" value="1"/>
</dbReference>
<dbReference type="InterPro" id="IPR006501">
    <property type="entry name" value="Pectinesterase_inhib_dom"/>
</dbReference>
<dbReference type="InterPro" id="IPR052421">
    <property type="entry name" value="PCW_Enzyme_Inhibitor"/>
</dbReference>
<comment type="similarity">
    <text evidence="3">Belongs to the PMEI family.</text>
</comment>
<dbReference type="Pfam" id="PF04043">
    <property type="entry name" value="PMEI"/>
    <property type="match status" value="1"/>
</dbReference>
<evidence type="ECO:0000256" key="3">
    <source>
        <dbReference type="ARBA" id="ARBA00038471"/>
    </source>
</evidence>
<reference evidence="5" key="1">
    <citation type="submission" date="2021-01" db="EMBL/GenBank/DDBJ databases">
        <authorList>
            <consortium name="Genoscope - CEA"/>
            <person name="William W."/>
        </authorList>
    </citation>
    <scope>NUCLEOTIDE SEQUENCE</scope>
</reference>
<name>A0A816S8T3_BRANA</name>
<accession>A0A816S8T3</accession>
<evidence type="ECO:0000256" key="1">
    <source>
        <dbReference type="ARBA" id="ARBA00022729"/>
    </source>
</evidence>
<keyword evidence="1" id="KW-0732">Signal</keyword>
<gene>
    <name evidence="5" type="ORF">DARMORV10_A06P06110.1</name>
</gene>
<evidence type="ECO:0000256" key="2">
    <source>
        <dbReference type="ARBA" id="ARBA00023157"/>
    </source>
</evidence>
<dbReference type="NCBIfam" id="TIGR01614">
    <property type="entry name" value="PME_inhib"/>
    <property type="match status" value="1"/>
</dbReference>
<feature type="non-terminal residue" evidence="5">
    <location>
        <position position="1"/>
    </location>
</feature>